<feature type="compositionally biased region" description="Polar residues" evidence="1">
    <location>
        <begin position="1"/>
        <end position="12"/>
    </location>
</feature>
<feature type="region of interest" description="Disordered" evidence="1">
    <location>
        <begin position="1"/>
        <end position="24"/>
    </location>
</feature>
<feature type="non-terminal residue" evidence="2">
    <location>
        <position position="1"/>
    </location>
</feature>
<name>A0A382YRL6_9ZZZZ</name>
<reference evidence="2" key="1">
    <citation type="submission" date="2018-05" db="EMBL/GenBank/DDBJ databases">
        <authorList>
            <person name="Lanie J.A."/>
            <person name="Ng W.-L."/>
            <person name="Kazmierczak K.M."/>
            <person name="Andrzejewski T.M."/>
            <person name="Davidsen T.M."/>
            <person name="Wayne K.J."/>
            <person name="Tettelin H."/>
            <person name="Glass J.I."/>
            <person name="Rusch D."/>
            <person name="Podicherti R."/>
            <person name="Tsui H.-C.T."/>
            <person name="Winkler M.E."/>
        </authorList>
    </citation>
    <scope>NUCLEOTIDE SEQUENCE</scope>
</reference>
<evidence type="ECO:0000313" key="2">
    <source>
        <dbReference type="EMBL" id="SVD85863.1"/>
    </source>
</evidence>
<dbReference type="AlphaFoldDB" id="A0A382YRL6"/>
<feature type="non-terminal residue" evidence="2">
    <location>
        <position position="37"/>
    </location>
</feature>
<sequence>VNPETLSNSVSRSDSHHEGIHTSTGYQAVVNHLLEKV</sequence>
<gene>
    <name evidence="2" type="ORF">METZ01_LOCUS438717</name>
</gene>
<dbReference type="EMBL" id="UINC01177961">
    <property type="protein sequence ID" value="SVD85863.1"/>
    <property type="molecule type" value="Genomic_DNA"/>
</dbReference>
<protein>
    <submittedName>
        <fullName evidence="2">Uncharacterized protein</fullName>
    </submittedName>
</protein>
<organism evidence="2">
    <name type="scientific">marine metagenome</name>
    <dbReference type="NCBI Taxonomy" id="408172"/>
    <lineage>
        <taxon>unclassified sequences</taxon>
        <taxon>metagenomes</taxon>
        <taxon>ecological metagenomes</taxon>
    </lineage>
</organism>
<accession>A0A382YRL6</accession>
<proteinExistence type="predicted"/>
<evidence type="ECO:0000256" key="1">
    <source>
        <dbReference type="SAM" id="MobiDB-lite"/>
    </source>
</evidence>